<dbReference type="InterPro" id="IPR006075">
    <property type="entry name" value="Asn/Gln-tRNA_Trfase_suB/E_cat"/>
</dbReference>
<dbReference type="EMBL" id="BARS01043408">
    <property type="protein sequence ID" value="GAG39320.1"/>
    <property type="molecule type" value="Genomic_DNA"/>
</dbReference>
<evidence type="ECO:0000256" key="3">
    <source>
        <dbReference type="ARBA" id="ARBA00022741"/>
    </source>
</evidence>
<dbReference type="InterPro" id="IPR014746">
    <property type="entry name" value="Gln_synth/guanido_kin_cat_dom"/>
</dbReference>
<dbReference type="Pfam" id="PF02637">
    <property type="entry name" value="GatB_Yqey"/>
    <property type="match status" value="1"/>
</dbReference>
<keyword evidence="3" id="KW-0547">Nucleotide-binding</keyword>
<dbReference type="InterPro" id="IPR042114">
    <property type="entry name" value="GatB_C_1"/>
</dbReference>
<reference evidence="10" key="1">
    <citation type="journal article" date="2014" name="Front. Microbiol.">
        <title>High frequency of phylogenetically diverse reductive dehalogenase-homologous genes in deep subseafloor sedimentary metagenomes.</title>
        <authorList>
            <person name="Kawai M."/>
            <person name="Futagami T."/>
            <person name="Toyoda A."/>
            <person name="Takaki Y."/>
            <person name="Nishi S."/>
            <person name="Hori S."/>
            <person name="Arai W."/>
            <person name="Tsubouchi T."/>
            <person name="Morono Y."/>
            <person name="Uchiyama I."/>
            <person name="Ito T."/>
            <person name="Fujiyama A."/>
            <person name="Inagaki F."/>
            <person name="Takami H."/>
        </authorList>
    </citation>
    <scope>NUCLEOTIDE SEQUENCE</scope>
    <source>
        <strain evidence="10">Expedition CK06-06</strain>
    </source>
</reference>
<evidence type="ECO:0000256" key="5">
    <source>
        <dbReference type="ARBA" id="ARBA00022917"/>
    </source>
</evidence>
<dbReference type="Pfam" id="PF02934">
    <property type="entry name" value="GatB_N"/>
    <property type="match status" value="1"/>
</dbReference>
<organism evidence="10">
    <name type="scientific">marine sediment metagenome</name>
    <dbReference type="NCBI Taxonomy" id="412755"/>
    <lineage>
        <taxon>unclassified sequences</taxon>
        <taxon>metagenomes</taxon>
        <taxon>ecological metagenomes</taxon>
    </lineage>
</organism>
<dbReference type="AlphaFoldDB" id="X0X8E1"/>
<evidence type="ECO:0000256" key="2">
    <source>
        <dbReference type="ARBA" id="ARBA00022598"/>
    </source>
</evidence>
<evidence type="ECO:0000256" key="6">
    <source>
        <dbReference type="ARBA" id="ARBA00024799"/>
    </source>
</evidence>
<dbReference type="SMART" id="SM00845">
    <property type="entry name" value="GatB_Yqey"/>
    <property type="match status" value="1"/>
</dbReference>
<gene>
    <name evidence="10" type="ORF">S01H1_65721</name>
</gene>
<evidence type="ECO:0000256" key="4">
    <source>
        <dbReference type="ARBA" id="ARBA00022840"/>
    </source>
</evidence>
<sequence>PLIEIVSEPDIHSPEEARRYLERLKQTLEYTGVSDADMEKGNLRCDANISIRPRGSTQLGTRTEMKNLNSFRGVERGLNFEIERQIGILEGGGQVEQCTLLWDEAAGETRIMRTKEEAHDYRYFPEPDLVPVQVSRDRVNALQAELPELPAAIEKRFSREYGLKLVDIETLTRTKELAAYYEQVIEAGAAPVDAAQWLLGEVLRVLNEEREEIQDFAMSPEDLAGLIGLVNEGTVNRNTGKAVFDKMLAD</sequence>
<comment type="catalytic activity">
    <reaction evidence="7">
        <text>L-aspartyl-tRNA(Asn) + L-glutamine + ATP + H2O = L-asparaginyl-tRNA(Asn) + L-glutamate + ADP + phosphate + 2 H(+)</text>
        <dbReference type="Rhea" id="RHEA:14513"/>
        <dbReference type="Rhea" id="RHEA-COMP:9674"/>
        <dbReference type="Rhea" id="RHEA-COMP:9677"/>
        <dbReference type="ChEBI" id="CHEBI:15377"/>
        <dbReference type="ChEBI" id="CHEBI:15378"/>
        <dbReference type="ChEBI" id="CHEBI:29985"/>
        <dbReference type="ChEBI" id="CHEBI:30616"/>
        <dbReference type="ChEBI" id="CHEBI:43474"/>
        <dbReference type="ChEBI" id="CHEBI:58359"/>
        <dbReference type="ChEBI" id="CHEBI:78515"/>
        <dbReference type="ChEBI" id="CHEBI:78516"/>
        <dbReference type="ChEBI" id="CHEBI:456216"/>
    </reaction>
</comment>
<comment type="caution">
    <text evidence="10">The sequence shown here is derived from an EMBL/GenBank/DDBJ whole genome shotgun (WGS) entry which is preliminary data.</text>
</comment>
<dbReference type="GO" id="GO:0070681">
    <property type="term" value="P:glutaminyl-tRNAGln biosynthesis via transamidation"/>
    <property type="evidence" value="ECO:0007669"/>
    <property type="project" value="TreeGrafter"/>
</dbReference>
<evidence type="ECO:0000313" key="10">
    <source>
        <dbReference type="EMBL" id="GAG39320.1"/>
    </source>
</evidence>
<evidence type="ECO:0000256" key="8">
    <source>
        <dbReference type="ARBA" id="ARBA00047913"/>
    </source>
</evidence>
<comment type="subunit">
    <text evidence="1">Heterotrimer of A, B and C subunits.</text>
</comment>
<dbReference type="InterPro" id="IPR018027">
    <property type="entry name" value="Asn/Gln_amidotransferase"/>
</dbReference>
<feature type="non-terminal residue" evidence="10">
    <location>
        <position position="250"/>
    </location>
</feature>
<protein>
    <recommendedName>
        <fullName evidence="9">Asn/Gln amidotransferase domain-containing protein</fullName>
    </recommendedName>
</protein>
<dbReference type="InterPro" id="IPR017959">
    <property type="entry name" value="Asn/Gln-tRNA_amidoTrfase_suB/E"/>
</dbReference>
<keyword evidence="4" id="KW-0067">ATP-binding</keyword>
<accession>X0X8E1</accession>
<dbReference type="GO" id="GO:0050567">
    <property type="term" value="F:glutaminyl-tRNA synthase (glutamine-hydrolyzing) activity"/>
    <property type="evidence" value="ECO:0007669"/>
    <property type="project" value="TreeGrafter"/>
</dbReference>
<dbReference type="Gene3D" id="1.10.150.380">
    <property type="entry name" value="GatB domain, N-terminal subdomain"/>
    <property type="match status" value="1"/>
</dbReference>
<comment type="catalytic activity">
    <reaction evidence="8">
        <text>L-glutamyl-tRNA(Gln) + L-glutamine + ATP + H2O = L-glutaminyl-tRNA(Gln) + L-glutamate + ADP + phosphate + H(+)</text>
        <dbReference type="Rhea" id="RHEA:17521"/>
        <dbReference type="Rhea" id="RHEA-COMP:9681"/>
        <dbReference type="Rhea" id="RHEA-COMP:9684"/>
        <dbReference type="ChEBI" id="CHEBI:15377"/>
        <dbReference type="ChEBI" id="CHEBI:15378"/>
        <dbReference type="ChEBI" id="CHEBI:29985"/>
        <dbReference type="ChEBI" id="CHEBI:30616"/>
        <dbReference type="ChEBI" id="CHEBI:43474"/>
        <dbReference type="ChEBI" id="CHEBI:58359"/>
        <dbReference type="ChEBI" id="CHEBI:78520"/>
        <dbReference type="ChEBI" id="CHEBI:78521"/>
        <dbReference type="ChEBI" id="CHEBI:456216"/>
    </reaction>
</comment>
<dbReference type="SUPFAM" id="SSF89095">
    <property type="entry name" value="GatB/YqeY motif"/>
    <property type="match status" value="1"/>
</dbReference>
<dbReference type="PANTHER" id="PTHR11659">
    <property type="entry name" value="GLUTAMYL-TRNA GLN AMIDOTRANSFERASE SUBUNIT B MITOCHONDRIAL AND PROKARYOTIC PET112-RELATED"/>
    <property type="match status" value="1"/>
</dbReference>
<name>X0X8E1_9ZZZZ</name>
<dbReference type="GO" id="GO:0006412">
    <property type="term" value="P:translation"/>
    <property type="evidence" value="ECO:0007669"/>
    <property type="project" value="UniProtKB-KW"/>
</dbReference>
<keyword evidence="2" id="KW-0436">Ligase</keyword>
<feature type="domain" description="Asn/Gln amidotransferase" evidence="9">
    <location>
        <begin position="179"/>
        <end position="250"/>
    </location>
</feature>
<evidence type="ECO:0000256" key="1">
    <source>
        <dbReference type="ARBA" id="ARBA00011123"/>
    </source>
</evidence>
<evidence type="ECO:0000256" key="7">
    <source>
        <dbReference type="ARBA" id="ARBA00047380"/>
    </source>
</evidence>
<feature type="non-terminal residue" evidence="10">
    <location>
        <position position="1"/>
    </location>
</feature>
<dbReference type="GO" id="GO:0005524">
    <property type="term" value="F:ATP binding"/>
    <property type="evidence" value="ECO:0007669"/>
    <property type="project" value="UniProtKB-KW"/>
</dbReference>
<dbReference type="PANTHER" id="PTHR11659:SF0">
    <property type="entry name" value="GLUTAMYL-TRNA(GLN) AMIDOTRANSFERASE SUBUNIT B, MITOCHONDRIAL"/>
    <property type="match status" value="1"/>
</dbReference>
<keyword evidence="5" id="KW-0648">Protein biosynthesis</keyword>
<comment type="function">
    <text evidence="6">Allows the formation of correctly charged Asn-tRNA(Asn) or Gln-tRNA(Gln) through the transamidation of misacylated Asp-tRNA(Asn) or Glu-tRNA(Gln) in organisms which lack either or both of asparaginyl-tRNA or glutaminyl-tRNA synthetases. The reaction takes place in the presence of glutamine and ATP through an activated phospho-Asp-tRNA(Asn) or phospho-Glu-tRNA(Gln).</text>
</comment>
<dbReference type="InterPro" id="IPR003789">
    <property type="entry name" value="Asn/Gln_tRNA_amidoTrase-B-like"/>
</dbReference>
<proteinExistence type="predicted"/>
<dbReference type="SUPFAM" id="SSF55931">
    <property type="entry name" value="Glutamine synthetase/guanido kinase"/>
    <property type="match status" value="1"/>
</dbReference>
<evidence type="ECO:0000259" key="9">
    <source>
        <dbReference type="SMART" id="SM00845"/>
    </source>
</evidence>